<reference evidence="1" key="1">
    <citation type="journal article" date="2015" name="Nature">
        <title>Complex archaea that bridge the gap between prokaryotes and eukaryotes.</title>
        <authorList>
            <person name="Spang A."/>
            <person name="Saw J.H."/>
            <person name="Jorgensen S.L."/>
            <person name="Zaremba-Niedzwiedzka K."/>
            <person name="Martijn J."/>
            <person name="Lind A.E."/>
            <person name="van Eijk R."/>
            <person name="Schleper C."/>
            <person name="Guy L."/>
            <person name="Ettema T.J."/>
        </authorList>
    </citation>
    <scope>NUCLEOTIDE SEQUENCE</scope>
</reference>
<sequence length="40" mass="4702">MRLTQIPDLRFRNLRPGLEIRNPRAAAEIRNLKVGYKKVP</sequence>
<dbReference type="AlphaFoldDB" id="A0A0F9JMP1"/>
<gene>
    <name evidence="1" type="ORF">LCGC14_1509020</name>
</gene>
<name>A0A0F9JMP1_9ZZZZ</name>
<proteinExistence type="predicted"/>
<accession>A0A0F9JMP1</accession>
<comment type="caution">
    <text evidence="1">The sequence shown here is derived from an EMBL/GenBank/DDBJ whole genome shotgun (WGS) entry which is preliminary data.</text>
</comment>
<evidence type="ECO:0000313" key="1">
    <source>
        <dbReference type="EMBL" id="KKM63681.1"/>
    </source>
</evidence>
<organism evidence="1">
    <name type="scientific">marine sediment metagenome</name>
    <dbReference type="NCBI Taxonomy" id="412755"/>
    <lineage>
        <taxon>unclassified sequences</taxon>
        <taxon>metagenomes</taxon>
        <taxon>ecological metagenomes</taxon>
    </lineage>
</organism>
<dbReference type="EMBL" id="LAZR01011055">
    <property type="protein sequence ID" value="KKM63681.1"/>
    <property type="molecule type" value="Genomic_DNA"/>
</dbReference>
<protein>
    <submittedName>
        <fullName evidence="1">Uncharacterized protein</fullName>
    </submittedName>
</protein>